<comment type="caution">
    <text evidence="2">The sequence shown here is derived from an EMBL/GenBank/DDBJ whole genome shotgun (WGS) entry which is preliminary data.</text>
</comment>
<dbReference type="AlphaFoldDB" id="A0ABC8T943"/>
<evidence type="ECO:0000256" key="1">
    <source>
        <dbReference type="SAM" id="MobiDB-lite"/>
    </source>
</evidence>
<dbReference type="EMBL" id="CAUOFW020004502">
    <property type="protein sequence ID" value="CAK9165936.1"/>
    <property type="molecule type" value="Genomic_DNA"/>
</dbReference>
<proteinExistence type="predicted"/>
<gene>
    <name evidence="2" type="ORF">ILEXP_LOCUS35133</name>
</gene>
<protein>
    <submittedName>
        <fullName evidence="2">Uncharacterized protein</fullName>
    </submittedName>
</protein>
<organism evidence="2 3">
    <name type="scientific">Ilex paraguariensis</name>
    <name type="common">yerba mate</name>
    <dbReference type="NCBI Taxonomy" id="185542"/>
    <lineage>
        <taxon>Eukaryota</taxon>
        <taxon>Viridiplantae</taxon>
        <taxon>Streptophyta</taxon>
        <taxon>Embryophyta</taxon>
        <taxon>Tracheophyta</taxon>
        <taxon>Spermatophyta</taxon>
        <taxon>Magnoliopsida</taxon>
        <taxon>eudicotyledons</taxon>
        <taxon>Gunneridae</taxon>
        <taxon>Pentapetalae</taxon>
        <taxon>asterids</taxon>
        <taxon>campanulids</taxon>
        <taxon>Aquifoliales</taxon>
        <taxon>Aquifoliaceae</taxon>
        <taxon>Ilex</taxon>
    </lineage>
</organism>
<feature type="region of interest" description="Disordered" evidence="1">
    <location>
        <begin position="1"/>
        <end position="35"/>
    </location>
</feature>
<evidence type="ECO:0000313" key="3">
    <source>
        <dbReference type="Proteomes" id="UP001642360"/>
    </source>
</evidence>
<accession>A0ABC8T943</accession>
<name>A0ABC8T943_9AQUA</name>
<feature type="non-terminal residue" evidence="2">
    <location>
        <position position="1"/>
    </location>
</feature>
<reference evidence="2 3" key="1">
    <citation type="submission" date="2024-02" db="EMBL/GenBank/DDBJ databases">
        <authorList>
            <person name="Vignale AGUSTIN F."/>
            <person name="Sosa J E."/>
            <person name="Modenutti C."/>
        </authorList>
    </citation>
    <scope>NUCLEOTIDE SEQUENCE [LARGE SCALE GENOMIC DNA]</scope>
</reference>
<sequence>DVGRNGRNEDEWNEHNSFGSDYSNSTTDNGTDYGMANDDLLFDANVDNIAAGNGVNSNSKSGPLVEAGVGPLEEHGN</sequence>
<dbReference type="Proteomes" id="UP001642360">
    <property type="component" value="Unassembled WGS sequence"/>
</dbReference>
<feature type="compositionally biased region" description="Basic and acidic residues" evidence="1">
    <location>
        <begin position="1"/>
        <end position="14"/>
    </location>
</feature>
<feature type="region of interest" description="Disordered" evidence="1">
    <location>
        <begin position="52"/>
        <end position="77"/>
    </location>
</feature>
<feature type="compositionally biased region" description="Polar residues" evidence="1">
    <location>
        <begin position="15"/>
        <end position="30"/>
    </location>
</feature>
<keyword evidence="3" id="KW-1185">Reference proteome</keyword>
<evidence type="ECO:0000313" key="2">
    <source>
        <dbReference type="EMBL" id="CAK9165936.1"/>
    </source>
</evidence>